<feature type="coiled-coil region" evidence="1">
    <location>
        <begin position="889"/>
        <end position="923"/>
    </location>
</feature>
<feature type="domain" description="BAH" evidence="3">
    <location>
        <begin position="1169"/>
        <end position="1319"/>
    </location>
</feature>
<feature type="compositionally biased region" description="Basic and acidic residues" evidence="2">
    <location>
        <begin position="858"/>
        <end position="874"/>
    </location>
</feature>
<name>W4VR23_9DIPT</name>
<dbReference type="CDD" id="cd04714">
    <property type="entry name" value="BAH_BAHCC1"/>
    <property type="match status" value="1"/>
</dbReference>
<feature type="compositionally biased region" description="Low complexity" evidence="2">
    <location>
        <begin position="248"/>
        <end position="274"/>
    </location>
</feature>
<dbReference type="InterPro" id="IPR043151">
    <property type="entry name" value="BAH_sf"/>
</dbReference>
<dbReference type="GO" id="GO:0005677">
    <property type="term" value="C:chromatin silencing complex"/>
    <property type="evidence" value="ECO:0007669"/>
    <property type="project" value="TreeGrafter"/>
</dbReference>
<feature type="compositionally biased region" description="Basic residues" evidence="2">
    <location>
        <begin position="1092"/>
        <end position="1102"/>
    </location>
</feature>
<feature type="compositionally biased region" description="Polar residues" evidence="2">
    <location>
        <begin position="41"/>
        <end position="54"/>
    </location>
</feature>
<feature type="compositionally biased region" description="Basic and acidic residues" evidence="2">
    <location>
        <begin position="831"/>
        <end position="849"/>
    </location>
</feature>
<reference evidence="4" key="1">
    <citation type="journal article" date="2014" name="Insect Biochem. Mol. Biol.">
        <title>An insight into the sialome of the frog biting fly, Corethrella appendiculata.</title>
        <authorList>
            <person name="Ribeiro J.M.C."/>
            <person name="Chagas A.C."/>
            <person name="Pham V.M."/>
            <person name="Lounibos L.P."/>
            <person name="Calvo E."/>
        </authorList>
    </citation>
    <scope>NUCLEOTIDE SEQUENCE</scope>
    <source>
        <tissue evidence="4">Salivary glands</tissue>
    </source>
</reference>
<feature type="region of interest" description="Disordered" evidence="2">
    <location>
        <begin position="135"/>
        <end position="175"/>
    </location>
</feature>
<feature type="compositionally biased region" description="Low complexity" evidence="2">
    <location>
        <begin position="875"/>
        <end position="886"/>
    </location>
</feature>
<dbReference type="PROSITE" id="PS51038">
    <property type="entry name" value="BAH"/>
    <property type="match status" value="1"/>
</dbReference>
<dbReference type="GO" id="GO:0031507">
    <property type="term" value="P:heterochromatin formation"/>
    <property type="evidence" value="ECO:0007669"/>
    <property type="project" value="TreeGrafter"/>
</dbReference>
<evidence type="ECO:0000256" key="2">
    <source>
        <dbReference type="SAM" id="MobiDB-lite"/>
    </source>
</evidence>
<evidence type="ECO:0000313" key="4">
    <source>
        <dbReference type="EMBL" id="JAB55170.1"/>
    </source>
</evidence>
<dbReference type="PANTHER" id="PTHR46576">
    <property type="entry name" value="BROMO ADJACENT HOMOLOGY DOMAIN-CONTAINING 1 PROTEIN"/>
    <property type="match status" value="1"/>
</dbReference>
<dbReference type="Pfam" id="PF01426">
    <property type="entry name" value="BAH"/>
    <property type="match status" value="1"/>
</dbReference>
<feature type="region of interest" description="Disordered" evidence="2">
    <location>
        <begin position="247"/>
        <end position="277"/>
    </location>
</feature>
<dbReference type="EMBL" id="GANO01004701">
    <property type="protein sequence ID" value="JAB55170.1"/>
    <property type="molecule type" value="mRNA"/>
</dbReference>
<feature type="compositionally biased region" description="Basic and acidic residues" evidence="2">
    <location>
        <begin position="784"/>
        <end position="794"/>
    </location>
</feature>
<dbReference type="InterPro" id="IPR053032">
    <property type="entry name" value="BAH_domain-containing"/>
</dbReference>
<dbReference type="Gene3D" id="2.30.30.490">
    <property type="match status" value="1"/>
</dbReference>
<feature type="region of interest" description="Disordered" evidence="2">
    <location>
        <begin position="688"/>
        <end position="707"/>
    </location>
</feature>
<organism evidence="4">
    <name type="scientific">Corethrella appendiculata</name>
    <dbReference type="NCBI Taxonomy" id="1370023"/>
    <lineage>
        <taxon>Eukaryota</taxon>
        <taxon>Metazoa</taxon>
        <taxon>Ecdysozoa</taxon>
        <taxon>Arthropoda</taxon>
        <taxon>Hexapoda</taxon>
        <taxon>Insecta</taxon>
        <taxon>Pterygota</taxon>
        <taxon>Neoptera</taxon>
        <taxon>Endopterygota</taxon>
        <taxon>Diptera</taxon>
        <taxon>Nematocera</taxon>
        <taxon>Culicoidea</taxon>
        <taxon>Chaoboridae</taxon>
        <taxon>Corethrella</taxon>
    </lineage>
</organism>
<dbReference type="GO" id="GO:0003682">
    <property type="term" value="F:chromatin binding"/>
    <property type="evidence" value="ECO:0007669"/>
    <property type="project" value="InterPro"/>
</dbReference>
<keyword evidence="1" id="KW-0175">Coiled coil</keyword>
<dbReference type="PANTHER" id="PTHR46576:SF1">
    <property type="entry name" value="BROMO ADJACENT HOMOLOGY DOMAIN-CONTAINING 1 PROTEIN"/>
    <property type="match status" value="1"/>
</dbReference>
<feature type="compositionally biased region" description="Polar residues" evidence="2">
    <location>
        <begin position="156"/>
        <end position="171"/>
    </location>
</feature>
<feature type="non-terminal residue" evidence="4">
    <location>
        <position position="1"/>
    </location>
</feature>
<dbReference type="InterPro" id="IPR001025">
    <property type="entry name" value="BAH_dom"/>
</dbReference>
<dbReference type="SMART" id="SM00439">
    <property type="entry name" value="BAH"/>
    <property type="match status" value="1"/>
</dbReference>
<feature type="region of interest" description="Disordered" evidence="2">
    <location>
        <begin position="1"/>
        <end position="80"/>
    </location>
</feature>
<evidence type="ECO:0000256" key="1">
    <source>
        <dbReference type="SAM" id="Coils"/>
    </source>
</evidence>
<sequence>YYQPAGPLISSHLLTQPPVPPSSQQTLPNKSGSQVLDPDSIQLQQPPQSSTAESTDSDVLITGGDLTPRPQTFRYGPPNIYPRPVHQMHCPTYPPNYYSPYAQHPQEMCYSPPPYQPYYPKLYPPALYNRRYLPGTYYQGPPQPGDLYEQPPPTSAPSGSQIVPTGPQGQQHMEHYPGPPYYSYPGGGQCYSRSMQPPYLDTHYTSNCPCPMQSCPKNVHTGPLIGSSTKTSKGPVTTSHLVAQNLESLSSGRTTSSTPTNSNSSSTTTLTTSSVEDKRPITTPAIIQCKTETTIIVKPENDQLFQSQHYPHHHHHHQHLQPLSHLHSPTTHSLINNNKESTTILTDEQFNNNSKKVACAPIVNYSINQQVLMEPEMSISPARGSIGLSLPEQDEATQPVIHESITTQTDNIPRSVGSKVMNQTTEQHMIPIDTIKQEIEVKQEQICKNEYNDDDDTGYYHSDKQTNELNERLINSSTINENDNCADKDENNSSKDDCEITQLDDTLPEIPSSTVKRRKLLSITMNVVPKKSPPNSYKNLIKRTNHINEFVNEAKTTNSETQTTPTTPITTTIEEITTTKLKQKITNNRNRLTNKNNVINKRKSLPNKLESKKHIIKNSSKNKVRQVSLHKISPKSKTIRNVKRLIVQKQKQKKKIVKTSNKNIKTSHSLPTTKVATPVTNLVQEISDDKERSETPNDTQITINEQDDDVIEVLTNAEKNDSISTSTNNNLIVSVSMEPKIADVPKMMTNIDLTIDMVAKGYFSEPEILSSINKSRASMIKRLKAQEGRSKSEQNRGSNSSNNKKYDKSSEPLTITNSSKISKTPTKKSKSKETKENSIEVKSNQENKPIDCMNAVNSKEDISEKTNNKKKPTEKTNNNTINKKLPKTNSKATKTISKELKEVKELKAKKTSTKEKLTKTKRANKIKKKKDKNKDKAHKIPKDVNNKSLLHTTATTTSTTITTILPADVLEEVITNTVPVTTNDNTVNNDNENLNITDTNTVMSSIVDDDDEEEDLSMIVNSTDITTGDIQPMDLDKNDEMILVNDNNNHIAENKNILPLSTTTTILSSNTIIGEEENDDNEDDTLKLPSKNTKRNKSRSKKFSLRKKHKIFIKEIEELVVPRKSSVIPRWSNGWTWEGAAFKGKVFLNSDDPPVLRTCYPAMRHSEGDIIRPRDCVLLKAGSTKKTELPYVAKVAHLWENPEDGEMMMSLLWYYRPEHTEQGRQPNDSPDEVFASRHKDHNSVACIEDKCYVLTFSEYCRYRRQLRGLEECIEVQPSLVPPLKREYNPRAVPPNISLELVLYCRRVYEFRLKRLMKTPSN</sequence>
<feature type="region of interest" description="Disordered" evidence="2">
    <location>
        <begin position="1075"/>
        <end position="1102"/>
    </location>
</feature>
<accession>W4VR23</accession>
<evidence type="ECO:0000259" key="3">
    <source>
        <dbReference type="PROSITE" id="PS51038"/>
    </source>
</evidence>
<proteinExistence type="evidence at transcript level"/>
<feature type="region of interest" description="Disordered" evidence="2">
    <location>
        <begin position="784"/>
        <end position="886"/>
    </location>
</feature>
<dbReference type="GO" id="GO:0045892">
    <property type="term" value="P:negative regulation of DNA-templated transcription"/>
    <property type="evidence" value="ECO:0007669"/>
    <property type="project" value="TreeGrafter"/>
</dbReference>
<feature type="compositionally biased region" description="Low complexity" evidence="2">
    <location>
        <begin position="814"/>
        <end position="824"/>
    </location>
</feature>
<dbReference type="GO" id="GO:0000976">
    <property type="term" value="F:transcription cis-regulatory region binding"/>
    <property type="evidence" value="ECO:0007669"/>
    <property type="project" value="TreeGrafter"/>
</dbReference>
<protein>
    <submittedName>
        <fullName evidence="4">Putative histone protein-specific epiproteintic repressor in late s phase</fullName>
    </submittedName>
</protein>